<feature type="compositionally biased region" description="Basic and acidic residues" evidence="11">
    <location>
        <begin position="86"/>
        <end position="104"/>
    </location>
</feature>
<evidence type="ECO:0000256" key="9">
    <source>
        <dbReference type="ARBA" id="ARBA00025772"/>
    </source>
</evidence>
<dbReference type="NCBIfam" id="TIGR02532">
    <property type="entry name" value="IV_pilin_GFxxxE"/>
    <property type="match status" value="1"/>
</dbReference>
<dbReference type="GO" id="GO:0005886">
    <property type="term" value="C:plasma membrane"/>
    <property type="evidence" value="ECO:0007669"/>
    <property type="project" value="UniProtKB-SubCell"/>
</dbReference>
<comment type="similarity">
    <text evidence="9">Belongs to the GSP H family.</text>
</comment>
<evidence type="ECO:0000256" key="2">
    <source>
        <dbReference type="ARBA" id="ARBA00021549"/>
    </source>
</evidence>
<dbReference type="InterPro" id="IPR022346">
    <property type="entry name" value="T2SS_GspH"/>
</dbReference>
<dbReference type="AlphaFoldDB" id="A0A0X1T740"/>
<keyword evidence="7" id="KW-1133">Transmembrane helix</keyword>
<evidence type="ECO:0000256" key="1">
    <source>
        <dbReference type="ARBA" id="ARBA00004377"/>
    </source>
</evidence>
<keyword evidence="8" id="KW-0472">Membrane</keyword>
<accession>A0A0X1T740</accession>
<dbReference type="SUPFAM" id="SSF54523">
    <property type="entry name" value="Pili subunits"/>
    <property type="match status" value="1"/>
</dbReference>
<dbReference type="Pfam" id="PF12019">
    <property type="entry name" value="GspH"/>
    <property type="match status" value="1"/>
</dbReference>
<reference evidence="13 14" key="1">
    <citation type="submission" date="2016-01" db="EMBL/GenBank/DDBJ databases">
        <authorList>
            <person name="McClelland M."/>
            <person name="Jain A."/>
            <person name="Saraogi P."/>
            <person name="Mendelson R."/>
            <person name="Westerman R."/>
            <person name="SanMiguel P."/>
            <person name="Csonka L."/>
        </authorList>
    </citation>
    <scope>NUCLEOTIDE SEQUENCE [LARGE SCALE GENOMIC DNA]</scope>
    <source>
        <strain evidence="13 14">NCPPB 2472</strain>
    </source>
</reference>
<keyword evidence="5" id="KW-0997">Cell inner membrane</keyword>
<comment type="subcellular location">
    <subcellularLocation>
        <location evidence="1">Cell inner membrane</location>
        <topology evidence="1">Single-pass membrane protein</topology>
    </subcellularLocation>
</comment>
<dbReference type="GO" id="GO:0015628">
    <property type="term" value="P:protein secretion by the type II secretion system"/>
    <property type="evidence" value="ECO:0007669"/>
    <property type="project" value="InterPro"/>
</dbReference>
<dbReference type="STRING" id="46677.AWM79_22655"/>
<evidence type="ECO:0000256" key="10">
    <source>
        <dbReference type="ARBA" id="ARBA00030775"/>
    </source>
</evidence>
<dbReference type="EMBL" id="CP014135">
    <property type="protein sequence ID" value="AMB87925.1"/>
    <property type="molecule type" value="Genomic_DNA"/>
</dbReference>
<evidence type="ECO:0000256" key="8">
    <source>
        <dbReference type="ARBA" id="ARBA00023136"/>
    </source>
</evidence>
<name>A0A0X1T740_PSEAA</name>
<evidence type="ECO:0000256" key="6">
    <source>
        <dbReference type="ARBA" id="ARBA00022692"/>
    </source>
</evidence>
<dbReference type="Gene3D" id="3.55.40.10">
    <property type="entry name" value="minor pseudopilin epsh domain"/>
    <property type="match status" value="1"/>
</dbReference>
<evidence type="ECO:0000313" key="14">
    <source>
        <dbReference type="Proteomes" id="UP000063229"/>
    </source>
</evidence>
<keyword evidence="14" id="KW-1185">Reference proteome</keyword>
<dbReference type="InterPro" id="IPR045584">
    <property type="entry name" value="Pilin-like"/>
</dbReference>
<gene>
    <name evidence="13" type="ORF">AWM79_22655</name>
</gene>
<dbReference type="KEGG" id="pagb:AWM79_22655"/>
<feature type="domain" description="General secretion pathway GspH" evidence="12">
    <location>
        <begin position="42"/>
        <end position="156"/>
    </location>
</feature>
<evidence type="ECO:0000313" key="13">
    <source>
        <dbReference type="EMBL" id="AMB87925.1"/>
    </source>
</evidence>
<dbReference type="InterPro" id="IPR012902">
    <property type="entry name" value="N_methyl_site"/>
</dbReference>
<dbReference type="Proteomes" id="UP000063229">
    <property type="component" value="Chromosome"/>
</dbReference>
<keyword evidence="3" id="KW-1003">Cell membrane</keyword>
<evidence type="ECO:0000256" key="5">
    <source>
        <dbReference type="ARBA" id="ARBA00022519"/>
    </source>
</evidence>
<sequence>MPQRGFTLSELLLGLSLIAILAHLASASFENLMDSQHRRISADELATGLRTARTEAILRQRSVIIHPLDGDWSQGWRIVIDQNGNGHEDPDNPILSERRGDGRTPVRGNTTTRSFIRFTSLGELRYENGSSRGGTLHICAREQAISHRQVVLAATGRVRITAQERPEALCQTEGSEQRTNA</sequence>
<evidence type="ECO:0000256" key="4">
    <source>
        <dbReference type="ARBA" id="ARBA00022481"/>
    </source>
</evidence>
<evidence type="ECO:0000256" key="11">
    <source>
        <dbReference type="SAM" id="MobiDB-lite"/>
    </source>
</evidence>
<evidence type="ECO:0000256" key="7">
    <source>
        <dbReference type="ARBA" id="ARBA00022989"/>
    </source>
</evidence>
<protein>
    <recommendedName>
        <fullName evidence="2">Type II secretion system protein H</fullName>
    </recommendedName>
    <alternativeName>
        <fullName evidence="10">General secretion pathway protein H</fullName>
    </alternativeName>
</protein>
<evidence type="ECO:0000256" key="3">
    <source>
        <dbReference type="ARBA" id="ARBA00022475"/>
    </source>
</evidence>
<dbReference type="Pfam" id="PF07963">
    <property type="entry name" value="N_methyl"/>
    <property type="match status" value="1"/>
</dbReference>
<organism evidence="13 14">
    <name type="scientific">Pseudomonas agarici</name>
    <dbReference type="NCBI Taxonomy" id="46677"/>
    <lineage>
        <taxon>Bacteria</taxon>
        <taxon>Pseudomonadati</taxon>
        <taxon>Pseudomonadota</taxon>
        <taxon>Gammaproteobacteria</taxon>
        <taxon>Pseudomonadales</taxon>
        <taxon>Pseudomonadaceae</taxon>
        <taxon>Pseudomonas</taxon>
    </lineage>
</organism>
<feature type="region of interest" description="Disordered" evidence="11">
    <location>
        <begin position="83"/>
        <end position="111"/>
    </location>
</feature>
<dbReference type="OrthoDB" id="5732776at2"/>
<keyword evidence="4" id="KW-0488">Methylation</keyword>
<proteinExistence type="inferred from homology"/>
<dbReference type="GO" id="GO:0015627">
    <property type="term" value="C:type II protein secretion system complex"/>
    <property type="evidence" value="ECO:0007669"/>
    <property type="project" value="InterPro"/>
</dbReference>
<keyword evidence="6" id="KW-0812">Transmembrane</keyword>
<evidence type="ECO:0000259" key="12">
    <source>
        <dbReference type="Pfam" id="PF12019"/>
    </source>
</evidence>